<dbReference type="EMBL" id="BAAARK010000024">
    <property type="protein sequence ID" value="GAA2679685.1"/>
    <property type="molecule type" value="Genomic_DNA"/>
</dbReference>
<evidence type="ECO:0000313" key="2">
    <source>
        <dbReference type="EMBL" id="GAA2679685.1"/>
    </source>
</evidence>
<feature type="compositionally biased region" description="Basic residues" evidence="1">
    <location>
        <begin position="164"/>
        <end position="182"/>
    </location>
</feature>
<evidence type="ECO:0000256" key="1">
    <source>
        <dbReference type="SAM" id="MobiDB-lite"/>
    </source>
</evidence>
<proteinExistence type="predicted"/>
<sequence length="182" mass="20322">MLGLLGFYDEFEKSPGQPNGPVRDAVRPVGEPDATALVSYLDAGHVLLDVMEGGNDVITGEAHRHSPGCSSLLTDGAWLWRQDFPHYVETHHVLLPAVFIERARGLNYQMPTLNCAQFAPHFDETMPVIGWTSAVPWRSTKPVIEPEPRTVMSKTEYDAQTLARSRHRPGSKRTKPRKPRSP</sequence>
<protein>
    <submittedName>
        <fullName evidence="2">Uncharacterized protein</fullName>
    </submittedName>
</protein>
<gene>
    <name evidence="2" type="ORF">GCM10009864_60000</name>
</gene>
<accession>A0ABN3SL57</accession>
<comment type="caution">
    <text evidence="2">The sequence shown here is derived from an EMBL/GenBank/DDBJ whole genome shotgun (WGS) entry which is preliminary data.</text>
</comment>
<keyword evidence="3" id="KW-1185">Reference proteome</keyword>
<dbReference type="Proteomes" id="UP001500994">
    <property type="component" value="Unassembled WGS sequence"/>
</dbReference>
<evidence type="ECO:0000313" key="3">
    <source>
        <dbReference type="Proteomes" id="UP001500994"/>
    </source>
</evidence>
<feature type="region of interest" description="Disordered" evidence="1">
    <location>
        <begin position="146"/>
        <end position="182"/>
    </location>
</feature>
<organism evidence="2 3">
    <name type="scientific">Streptomyces lunalinharesii</name>
    <dbReference type="NCBI Taxonomy" id="333384"/>
    <lineage>
        <taxon>Bacteria</taxon>
        <taxon>Bacillati</taxon>
        <taxon>Actinomycetota</taxon>
        <taxon>Actinomycetes</taxon>
        <taxon>Kitasatosporales</taxon>
        <taxon>Streptomycetaceae</taxon>
        <taxon>Streptomyces</taxon>
    </lineage>
</organism>
<dbReference type="RefSeq" id="WP_344581801.1">
    <property type="nucleotide sequence ID" value="NZ_BAAARK010000024.1"/>
</dbReference>
<reference evidence="2 3" key="1">
    <citation type="journal article" date="2019" name="Int. J. Syst. Evol. Microbiol.">
        <title>The Global Catalogue of Microorganisms (GCM) 10K type strain sequencing project: providing services to taxonomists for standard genome sequencing and annotation.</title>
        <authorList>
            <consortium name="The Broad Institute Genomics Platform"/>
            <consortium name="The Broad Institute Genome Sequencing Center for Infectious Disease"/>
            <person name="Wu L."/>
            <person name="Ma J."/>
        </authorList>
    </citation>
    <scope>NUCLEOTIDE SEQUENCE [LARGE SCALE GENOMIC DNA]</scope>
    <source>
        <strain evidence="2 3">JCM 16374</strain>
    </source>
</reference>
<name>A0ABN3SL57_9ACTN</name>